<dbReference type="InterPro" id="IPR014710">
    <property type="entry name" value="RmlC-like_jellyroll"/>
</dbReference>
<keyword evidence="5" id="KW-1185">Reference proteome</keyword>
<evidence type="ECO:0000313" key="5">
    <source>
        <dbReference type="Proteomes" id="UP001501671"/>
    </source>
</evidence>
<dbReference type="PANTHER" id="PTHR41517:SF1">
    <property type="entry name" value="CUPIN"/>
    <property type="match status" value="1"/>
</dbReference>
<accession>A0ABP8GDE7</accession>
<dbReference type="InterPro" id="IPR011051">
    <property type="entry name" value="RmlC_Cupin_sf"/>
</dbReference>
<dbReference type="EMBL" id="BAABFO010000001">
    <property type="protein sequence ID" value="GAA4322262.1"/>
    <property type="molecule type" value="Genomic_DNA"/>
</dbReference>
<name>A0ABP8GDE7_9BURK</name>
<feature type="domain" description="Cupin type-2" evidence="3">
    <location>
        <begin position="241"/>
        <end position="302"/>
    </location>
</feature>
<proteinExistence type="predicted"/>
<reference evidence="5" key="1">
    <citation type="journal article" date="2019" name="Int. J. Syst. Evol. Microbiol.">
        <title>The Global Catalogue of Microorganisms (GCM) 10K type strain sequencing project: providing services to taxonomists for standard genome sequencing and annotation.</title>
        <authorList>
            <consortium name="The Broad Institute Genomics Platform"/>
            <consortium name="The Broad Institute Genome Sequencing Center for Infectious Disease"/>
            <person name="Wu L."/>
            <person name="Ma J."/>
        </authorList>
    </citation>
    <scope>NUCLEOTIDE SEQUENCE [LARGE SCALE GENOMIC DNA]</scope>
    <source>
        <strain evidence="5">JCM 17666</strain>
    </source>
</reference>
<keyword evidence="2" id="KW-0560">Oxidoreductase</keyword>
<dbReference type="CDD" id="cd02216">
    <property type="entry name" value="cupin_GDO-like_N"/>
    <property type="match status" value="1"/>
</dbReference>
<evidence type="ECO:0000313" key="4">
    <source>
        <dbReference type="EMBL" id="GAA4322262.1"/>
    </source>
</evidence>
<dbReference type="Gene3D" id="2.60.120.10">
    <property type="entry name" value="Jelly Rolls"/>
    <property type="match status" value="2"/>
</dbReference>
<evidence type="ECO:0000256" key="2">
    <source>
        <dbReference type="ARBA" id="ARBA00023002"/>
    </source>
</evidence>
<dbReference type="Proteomes" id="UP001501671">
    <property type="component" value="Unassembled WGS sequence"/>
</dbReference>
<dbReference type="RefSeq" id="WP_345245425.1">
    <property type="nucleotide sequence ID" value="NZ_BAABFO010000001.1"/>
</dbReference>
<dbReference type="InterPro" id="IPR013096">
    <property type="entry name" value="Cupin_2"/>
</dbReference>
<protein>
    <submittedName>
        <fullName evidence="4">Cupin domain-containing protein</fullName>
    </submittedName>
</protein>
<dbReference type="PANTHER" id="PTHR41517">
    <property type="entry name" value="1,2-DIOXYGENASE PROTEIN-RELATED"/>
    <property type="match status" value="1"/>
</dbReference>
<organism evidence="4 5">
    <name type="scientific">Pigmentiphaga soli</name>
    <dbReference type="NCBI Taxonomy" id="1007095"/>
    <lineage>
        <taxon>Bacteria</taxon>
        <taxon>Pseudomonadati</taxon>
        <taxon>Pseudomonadota</taxon>
        <taxon>Betaproteobacteria</taxon>
        <taxon>Burkholderiales</taxon>
        <taxon>Alcaligenaceae</taxon>
        <taxon>Pigmentiphaga</taxon>
    </lineage>
</organism>
<comment type="caution">
    <text evidence="4">The sequence shown here is derived from an EMBL/GenBank/DDBJ whole genome shotgun (WGS) entry which is preliminary data.</text>
</comment>
<dbReference type="Pfam" id="PF07883">
    <property type="entry name" value="Cupin_2"/>
    <property type="match status" value="2"/>
</dbReference>
<keyword evidence="1" id="KW-0223">Dioxygenase</keyword>
<evidence type="ECO:0000256" key="1">
    <source>
        <dbReference type="ARBA" id="ARBA00022964"/>
    </source>
</evidence>
<evidence type="ECO:0000259" key="3">
    <source>
        <dbReference type="Pfam" id="PF07883"/>
    </source>
</evidence>
<dbReference type="InterPro" id="IPR047183">
    <property type="entry name" value="GDO-like"/>
</dbReference>
<sequence length="320" mass="36201">MSDDSQASVDVIGGLDQLYPVLNRERYTAGWHKARPSLWKEPRTPFTPRHWQYAQARRYIDLAAQWIGTDQAERRNLLMFNPVDDNDYASLPNLVAAYQMLRPGEHARAHRHTPNALRLVLDAQEEVYTVVDGVQLPMVPGDVLLTPGWTWHSHFDHGRHDAYWIDFLDVPLVHRLESMFFEPHPEHYQPVEQAPAESPLRISAADQDRLLAAAPERDGVRSARLDTPSMRTIGLTVHRLGAGARTHRHRDAASRLFAIIEGSCRIEVGDQAFDCERGDLVAVPIWHPYAIAAGSDARLLEVSDDSVQQLLGFYRKESGA</sequence>
<dbReference type="SUPFAM" id="SSF51182">
    <property type="entry name" value="RmlC-like cupins"/>
    <property type="match status" value="1"/>
</dbReference>
<gene>
    <name evidence="4" type="ORF">GCM10023144_02090</name>
</gene>
<feature type="domain" description="Cupin type-2" evidence="3">
    <location>
        <begin position="98"/>
        <end position="166"/>
    </location>
</feature>